<dbReference type="AlphaFoldDB" id="A0A132MHS2"/>
<keyword evidence="2" id="KW-1185">Reference proteome</keyword>
<dbReference type="RefSeq" id="WP_066892461.1">
    <property type="nucleotide sequence ID" value="NZ_LAXD01000002.1"/>
</dbReference>
<geneLocation type="plasmid" evidence="1">
    <name>unnamed</name>
</geneLocation>
<gene>
    <name evidence="1" type="ORF">LI90_4374</name>
</gene>
<dbReference type="PATRIC" id="fig|1469144.10.peg.50"/>
<organism evidence="1 2">
    <name type="scientific">Carbonactinospora thermoautotrophica</name>
    <dbReference type="NCBI Taxonomy" id="1469144"/>
    <lineage>
        <taxon>Bacteria</taxon>
        <taxon>Bacillati</taxon>
        <taxon>Actinomycetota</taxon>
        <taxon>Actinomycetes</taxon>
        <taxon>Kitasatosporales</taxon>
        <taxon>Carbonactinosporaceae</taxon>
        <taxon>Carbonactinospora</taxon>
    </lineage>
</organism>
<evidence type="ECO:0000313" key="2">
    <source>
        <dbReference type="Proteomes" id="UP000070188"/>
    </source>
</evidence>
<sequence length="190" mass="20399">MDGLEGACTLLADRLRAALPGKTAELRTRYGADPAALPDVVTVEPHDVDQLGVEQWPAVLVVGQETRGIRPVDVGPTSEVYQVRYALRVFVWARGDGYAQTDTLRKRLTLGVRELLLTRRLLAPAGRVEPSSLAESYSDLARDEAGRTIGGAFIAVEVTLEETLTSETPPVGMVDTVSVDTGSLPPHPAL</sequence>
<evidence type="ECO:0000313" key="1">
    <source>
        <dbReference type="EMBL" id="KWW97402.1"/>
    </source>
</evidence>
<dbReference type="EMBL" id="LAXD01000002">
    <property type="protein sequence ID" value="KWW97402.1"/>
    <property type="molecule type" value="Genomic_DNA"/>
</dbReference>
<name>A0A132MHS2_9ACTN</name>
<reference evidence="2" key="1">
    <citation type="submission" date="2015-04" db="EMBL/GenBank/DDBJ databases">
        <title>Physiological reanalysis, assessment of diazotrophy, and genome sequences of multiple isolates of Streptomyces thermoautotrophicus.</title>
        <authorList>
            <person name="MacKellar D.C."/>
            <person name="Lieber L."/>
            <person name="Norman J."/>
            <person name="Bolger A."/>
            <person name="Tobin C."/>
            <person name="Murray J.W."/>
            <person name="Chang R."/>
            <person name="Ford T."/>
            <person name="Nguyen P.Q."/>
            <person name="Woodward J."/>
            <person name="Permingeat H."/>
            <person name="Joshi N.S."/>
            <person name="Silver P.A."/>
            <person name="Usadel B."/>
            <person name="Rutherford A.W."/>
            <person name="Friesen M."/>
            <person name="Prell J."/>
        </authorList>
    </citation>
    <scope>NUCLEOTIDE SEQUENCE [LARGE SCALE GENOMIC DNA]</scope>
    <source>
        <strain evidence="2">H1</strain>
    </source>
</reference>
<accession>A0A132MHS2</accession>
<proteinExistence type="predicted"/>
<protein>
    <submittedName>
        <fullName evidence="1">Uncharacterized protein</fullName>
    </submittedName>
</protein>
<comment type="caution">
    <text evidence="1">The sequence shown here is derived from an EMBL/GenBank/DDBJ whole genome shotgun (WGS) entry which is preliminary data.</text>
</comment>
<keyword evidence="1" id="KW-0614">Plasmid</keyword>
<dbReference type="Proteomes" id="UP000070188">
    <property type="component" value="Unassembled WGS sequence"/>
</dbReference>
<dbReference type="OrthoDB" id="9816422at2"/>